<dbReference type="PANTHER" id="PTHR10285">
    <property type="entry name" value="URIDINE KINASE"/>
    <property type="match status" value="1"/>
</dbReference>
<accession>A0ABV8LMU8</accession>
<dbReference type="NCBIfam" id="NF006743">
    <property type="entry name" value="PRK09270.1-2"/>
    <property type="match status" value="1"/>
</dbReference>
<evidence type="ECO:0000313" key="3">
    <source>
        <dbReference type="Proteomes" id="UP001595816"/>
    </source>
</evidence>
<dbReference type="Gene3D" id="3.40.50.300">
    <property type="entry name" value="P-loop containing nucleotide triphosphate hydrolases"/>
    <property type="match status" value="1"/>
</dbReference>
<dbReference type="Proteomes" id="UP001595816">
    <property type="component" value="Unassembled WGS sequence"/>
</dbReference>
<sequence>MLDHLLPRVLELVAAKPNRVIVGLAGPPGAGKTTLARDLWQALIAHGITSAIVPMDGYHLANEELRRLGRSNRKGAPDTFDADGYLALLWRLCTQSQSTVYAPSFDHVLNEPIAGSIPIAPSDRVIVTEGNYLLLDEEPWAGIRALLDLSVYVDVESSAERVEGLIERQLAKGLEVRAAEDWVLRSDEANAHLIATRSATADVTVTR</sequence>
<dbReference type="InterPro" id="IPR027417">
    <property type="entry name" value="P-loop_NTPase"/>
</dbReference>
<dbReference type="InterPro" id="IPR006083">
    <property type="entry name" value="PRK/URK"/>
</dbReference>
<reference evidence="3" key="1">
    <citation type="journal article" date="2019" name="Int. J. Syst. Evol. Microbiol.">
        <title>The Global Catalogue of Microorganisms (GCM) 10K type strain sequencing project: providing services to taxonomists for standard genome sequencing and annotation.</title>
        <authorList>
            <consortium name="The Broad Institute Genomics Platform"/>
            <consortium name="The Broad Institute Genome Sequencing Center for Infectious Disease"/>
            <person name="Wu L."/>
            <person name="Ma J."/>
        </authorList>
    </citation>
    <scope>NUCLEOTIDE SEQUENCE [LARGE SCALE GENOMIC DNA]</scope>
    <source>
        <strain evidence="3">CGMCC 4.7289</strain>
    </source>
</reference>
<protein>
    <submittedName>
        <fullName evidence="2">Nucleoside/nucleotide kinase family protein</fullName>
    </submittedName>
</protein>
<keyword evidence="2" id="KW-0418">Kinase</keyword>
<organism evidence="2 3">
    <name type="scientific">Hamadaea flava</name>
    <dbReference type="NCBI Taxonomy" id="1742688"/>
    <lineage>
        <taxon>Bacteria</taxon>
        <taxon>Bacillati</taxon>
        <taxon>Actinomycetota</taxon>
        <taxon>Actinomycetes</taxon>
        <taxon>Micromonosporales</taxon>
        <taxon>Micromonosporaceae</taxon>
        <taxon>Hamadaea</taxon>
    </lineage>
</organism>
<keyword evidence="2" id="KW-0808">Transferase</keyword>
<name>A0ABV8LMU8_9ACTN</name>
<dbReference type="GO" id="GO:0016301">
    <property type="term" value="F:kinase activity"/>
    <property type="evidence" value="ECO:0007669"/>
    <property type="project" value="UniProtKB-KW"/>
</dbReference>
<keyword evidence="3" id="KW-1185">Reference proteome</keyword>
<evidence type="ECO:0000259" key="1">
    <source>
        <dbReference type="Pfam" id="PF00485"/>
    </source>
</evidence>
<dbReference type="Pfam" id="PF00485">
    <property type="entry name" value="PRK"/>
    <property type="match status" value="1"/>
</dbReference>
<dbReference type="SUPFAM" id="SSF52540">
    <property type="entry name" value="P-loop containing nucleoside triphosphate hydrolases"/>
    <property type="match status" value="1"/>
</dbReference>
<gene>
    <name evidence="2" type="ORF">ACFOZ4_13775</name>
</gene>
<dbReference type="EMBL" id="JBHSAY010000006">
    <property type="protein sequence ID" value="MFC4131675.1"/>
    <property type="molecule type" value="Genomic_DNA"/>
</dbReference>
<dbReference type="RefSeq" id="WP_253755405.1">
    <property type="nucleotide sequence ID" value="NZ_JAMZDZ010000001.1"/>
</dbReference>
<proteinExistence type="predicted"/>
<evidence type="ECO:0000313" key="2">
    <source>
        <dbReference type="EMBL" id="MFC4131675.1"/>
    </source>
</evidence>
<comment type="caution">
    <text evidence="2">The sequence shown here is derived from an EMBL/GenBank/DDBJ whole genome shotgun (WGS) entry which is preliminary data.</text>
</comment>
<feature type="domain" description="Phosphoribulokinase/uridine kinase" evidence="1">
    <location>
        <begin position="21"/>
        <end position="207"/>
    </location>
</feature>